<protein>
    <submittedName>
        <fullName evidence="2">Uncharacterized protein</fullName>
    </submittedName>
</protein>
<evidence type="ECO:0000256" key="1">
    <source>
        <dbReference type="SAM" id="Phobius"/>
    </source>
</evidence>
<feature type="transmembrane region" description="Helical" evidence="1">
    <location>
        <begin position="194"/>
        <end position="217"/>
    </location>
</feature>
<gene>
    <name evidence="2" type="ORF">BDP27DRAFT_1406085</name>
</gene>
<keyword evidence="1" id="KW-0812">Transmembrane</keyword>
<keyword evidence="3" id="KW-1185">Reference proteome</keyword>
<sequence length="249" mass="27422">MVSAGDGKGLQQVFGVQVAAYPLIISKEASGSLEILPGTVILLLSDAIVVWRAWVLSSHNKSWKVILVFLMAVNIVINVMDCIVQTRLRLNPLNNIYGLPRPRMWFFGLLDWLSVVTSLALNAVATLLIGSHRKTMKEAAIYRQTYVLKVLALLIESGAIFCVVQIIYLVDFFISNGIGFRPSINNDVDIKYPLVAMLFPSSQGIIGFIVAWGIAFYPGSVAILIHKLQSPVLETVHYMETMDNSTPGA</sequence>
<organism evidence="2 3">
    <name type="scientific">Rhodocollybia butyracea</name>
    <dbReference type="NCBI Taxonomy" id="206335"/>
    <lineage>
        <taxon>Eukaryota</taxon>
        <taxon>Fungi</taxon>
        <taxon>Dikarya</taxon>
        <taxon>Basidiomycota</taxon>
        <taxon>Agaricomycotina</taxon>
        <taxon>Agaricomycetes</taxon>
        <taxon>Agaricomycetidae</taxon>
        <taxon>Agaricales</taxon>
        <taxon>Marasmiineae</taxon>
        <taxon>Omphalotaceae</taxon>
        <taxon>Rhodocollybia</taxon>
    </lineage>
</organism>
<feature type="transmembrane region" description="Helical" evidence="1">
    <location>
        <begin position="106"/>
        <end position="129"/>
    </location>
</feature>
<dbReference type="EMBL" id="JADNRY010000162">
    <property type="protein sequence ID" value="KAF9062773.1"/>
    <property type="molecule type" value="Genomic_DNA"/>
</dbReference>
<dbReference type="OrthoDB" id="2744793at2759"/>
<feature type="transmembrane region" description="Helical" evidence="1">
    <location>
        <begin position="66"/>
        <end position="86"/>
    </location>
</feature>
<proteinExistence type="predicted"/>
<dbReference type="Proteomes" id="UP000772434">
    <property type="component" value="Unassembled WGS sequence"/>
</dbReference>
<evidence type="ECO:0000313" key="2">
    <source>
        <dbReference type="EMBL" id="KAF9062773.1"/>
    </source>
</evidence>
<dbReference type="AlphaFoldDB" id="A0A9P5PG49"/>
<accession>A0A9P5PG49</accession>
<comment type="caution">
    <text evidence="2">The sequence shown here is derived from an EMBL/GenBank/DDBJ whole genome shotgun (WGS) entry which is preliminary data.</text>
</comment>
<evidence type="ECO:0000313" key="3">
    <source>
        <dbReference type="Proteomes" id="UP000772434"/>
    </source>
</evidence>
<feature type="transmembrane region" description="Helical" evidence="1">
    <location>
        <begin position="150"/>
        <end position="174"/>
    </location>
</feature>
<name>A0A9P5PG49_9AGAR</name>
<feature type="transmembrane region" description="Helical" evidence="1">
    <location>
        <begin position="35"/>
        <end position="54"/>
    </location>
</feature>
<keyword evidence="1" id="KW-0472">Membrane</keyword>
<keyword evidence="1" id="KW-1133">Transmembrane helix</keyword>
<reference evidence="2" key="1">
    <citation type="submission" date="2020-11" db="EMBL/GenBank/DDBJ databases">
        <authorList>
            <consortium name="DOE Joint Genome Institute"/>
            <person name="Ahrendt S."/>
            <person name="Riley R."/>
            <person name="Andreopoulos W."/>
            <person name="Labutti K."/>
            <person name="Pangilinan J."/>
            <person name="Ruiz-Duenas F.J."/>
            <person name="Barrasa J.M."/>
            <person name="Sanchez-Garcia M."/>
            <person name="Camarero S."/>
            <person name="Miyauchi S."/>
            <person name="Serrano A."/>
            <person name="Linde D."/>
            <person name="Babiker R."/>
            <person name="Drula E."/>
            <person name="Ayuso-Fernandez I."/>
            <person name="Pacheco R."/>
            <person name="Padilla G."/>
            <person name="Ferreira P."/>
            <person name="Barriuso J."/>
            <person name="Kellner H."/>
            <person name="Castanera R."/>
            <person name="Alfaro M."/>
            <person name="Ramirez L."/>
            <person name="Pisabarro A.G."/>
            <person name="Kuo A."/>
            <person name="Tritt A."/>
            <person name="Lipzen A."/>
            <person name="He G."/>
            <person name="Yan M."/>
            <person name="Ng V."/>
            <person name="Cullen D."/>
            <person name="Martin F."/>
            <person name="Rosso M.-N."/>
            <person name="Henrissat B."/>
            <person name="Hibbett D."/>
            <person name="Martinez A.T."/>
            <person name="Grigoriev I.V."/>
        </authorList>
    </citation>
    <scope>NUCLEOTIDE SEQUENCE</scope>
    <source>
        <strain evidence="2">AH 40177</strain>
    </source>
</reference>